<keyword evidence="5" id="KW-1185">Reference proteome</keyword>
<comment type="caution">
    <text evidence="3">The sequence shown here is derived from an EMBL/GenBank/DDBJ whole genome shotgun (WGS) entry which is preliminary data.</text>
</comment>
<evidence type="ECO:0000313" key="4">
    <source>
        <dbReference type="Proteomes" id="UP000215828"/>
    </source>
</evidence>
<evidence type="ECO:0000313" key="3">
    <source>
        <dbReference type="EMBL" id="OYR93255.1"/>
    </source>
</evidence>
<name>A0A256LII2_9LACO</name>
<sequence length="373" mass="42547">MSEYEKSNGFVTDSALHKWIEDNDLEITKDITEALYIMRDGTMISGTDAETGIRGLDHMCAQDIISEGETKNLYGSGNGVENFWKALHAKTGLIRYVPETKVALIGEHQNLTDSQNKVLNQENNYKIEPYVPLAPEKNWLNNNGQQNNVSYQKEKIKNIISSIKHINKATQLSITDIEPGIYDSSHIDYTIWENDNAAKEHNGAFVTSTIDSKAINATTSKEIQKEVLITILNQQKSVSQDAYFAENLRKIAANNVSQLQKLNAYDIVPSTKQKSNSIEDQLNRVYARKFLKENHFELNKKNIQQISQNRINSKKQHKDSSVEAAYKIEKEKLTNPRIRSNYHKKYQKSSKTNNRQNEGSPLIQIIQNNDLSR</sequence>
<evidence type="ECO:0000256" key="1">
    <source>
        <dbReference type="SAM" id="MobiDB-lite"/>
    </source>
</evidence>
<accession>A0A256LII2</accession>
<feature type="region of interest" description="Disordered" evidence="1">
    <location>
        <begin position="337"/>
        <end position="373"/>
    </location>
</feature>
<feature type="compositionally biased region" description="Polar residues" evidence="1">
    <location>
        <begin position="349"/>
        <end position="373"/>
    </location>
</feature>
<dbReference type="RefSeq" id="WP_094496898.1">
    <property type="nucleotide sequence ID" value="NZ_NGNV01000002.1"/>
</dbReference>
<gene>
    <name evidence="2" type="ORF">CBF53_00700</name>
    <name evidence="3" type="ORF">CBF70_01285</name>
</gene>
<protein>
    <submittedName>
        <fullName evidence="3">Uncharacterized protein</fullName>
    </submittedName>
</protein>
<dbReference type="EMBL" id="NGNX01000003">
    <property type="protein sequence ID" value="OYR93255.1"/>
    <property type="molecule type" value="Genomic_DNA"/>
</dbReference>
<reference evidence="4 5" key="3">
    <citation type="submission" date="2017-09" db="EMBL/GenBank/DDBJ databases">
        <title>Tripartite evolution among Lactobacillus johnsonii, Lactobacillus taiwanensis, Lactobacillus reuteri and their rodent host.</title>
        <authorList>
            <person name="Wang T."/>
            <person name="Knowles S."/>
            <person name="Cheng C."/>
        </authorList>
    </citation>
    <scope>NUCLEOTIDE SEQUENCE [LARGE SCALE GENOMIC DNA]</scope>
    <source>
        <strain evidence="3 4">609q</strain>
        <strain evidence="2 5">609u</strain>
    </source>
</reference>
<dbReference type="EMBL" id="NGNV01000002">
    <property type="protein sequence ID" value="OYR89039.1"/>
    <property type="molecule type" value="Genomic_DNA"/>
</dbReference>
<organism evidence="3 4">
    <name type="scientific">Lactobacillus taiwanensis</name>
    <dbReference type="NCBI Taxonomy" id="508451"/>
    <lineage>
        <taxon>Bacteria</taxon>
        <taxon>Bacillati</taxon>
        <taxon>Bacillota</taxon>
        <taxon>Bacilli</taxon>
        <taxon>Lactobacillales</taxon>
        <taxon>Lactobacillaceae</taxon>
        <taxon>Lactobacillus</taxon>
    </lineage>
</organism>
<evidence type="ECO:0000313" key="2">
    <source>
        <dbReference type="EMBL" id="OYR89039.1"/>
    </source>
</evidence>
<dbReference type="Proteomes" id="UP000215828">
    <property type="component" value="Unassembled WGS sequence"/>
</dbReference>
<reference evidence="3 4" key="1">
    <citation type="submission" date="2017-04" db="EMBL/GenBank/DDBJ databases">
        <authorList>
            <person name="Afonso C.L."/>
            <person name="Miller P.J."/>
            <person name="Scott M.A."/>
            <person name="Spackman E."/>
            <person name="Goraichik I."/>
            <person name="Dimitrov K.M."/>
            <person name="Suarez D.L."/>
            <person name="Swayne D.E."/>
        </authorList>
    </citation>
    <scope>NUCLEOTIDE SEQUENCE [LARGE SCALE GENOMIC DNA]</scope>
    <source>
        <strain evidence="3 4">609q</strain>
    </source>
</reference>
<dbReference type="AlphaFoldDB" id="A0A256LII2"/>
<proteinExistence type="predicted"/>
<reference evidence="2 5" key="2">
    <citation type="submission" date="2017-05" db="EMBL/GenBank/DDBJ databases">
        <authorList>
            <person name="Lin X.B."/>
            <person name="Stothard P."/>
            <person name="Tasseva G."/>
            <person name="Walter J."/>
        </authorList>
    </citation>
    <scope>NUCLEOTIDE SEQUENCE [LARGE SCALE GENOMIC DNA]</scope>
    <source>
        <strain evidence="2 5">609u</strain>
    </source>
</reference>
<dbReference type="Proteomes" id="UP000216316">
    <property type="component" value="Unassembled WGS sequence"/>
</dbReference>
<evidence type="ECO:0000313" key="5">
    <source>
        <dbReference type="Proteomes" id="UP000216316"/>
    </source>
</evidence>